<dbReference type="KEGG" id="bkw:BkAM31D_09490"/>
<accession>A0A1X9M9J1</accession>
<organism evidence="1 2">
    <name type="scientific">Halalkalibacter krulwichiae</name>
    <dbReference type="NCBI Taxonomy" id="199441"/>
    <lineage>
        <taxon>Bacteria</taxon>
        <taxon>Bacillati</taxon>
        <taxon>Bacillota</taxon>
        <taxon>Bacilli</taxon>
        <taxon>Bacillales</taxon>
        <taxon>Bacillaceae</taxon>
        <taxon>Halalkalibacter</taxon>
    </lineage>
</organism>
<dbReference type="STRING" id="199441.BkAM31D_09490"/>
<dbReference type="InterPro" id="IPR019618">
    <property type="entry name" value="Spore_germination_GerPA"/>
</dbReference>
<protein>
    <submittedName>
        <fullName evidence="1">Putative spore germination protein GerPA</fullName>
    </submittedName>
</protein>
<name>A0A1X9M9J1_9BACI</name>
<dbReference type="Pfam" id="PF10676">
    <property type="entry name" value="gerPA"/>
    <property type="match status" value="1"/>
</dbReference>
<dbReference type="Proteomes" id="UP000193006">
    <property type="component" value="Chromosome"/>
</dbReference>
<evidence type="ECO:0000313" key="2">
    <source>
        <dbReference type="Proteomes" id="UP000193006"/>
    </source>
</evidence>
<gene>
    <name evidence="1" type="primary">gerPA</name>
    <name evidence="1" type="ORF">BkAM31D_09490</name>
</gene>
<sequence length="121" mass="13068">MDCFTSKKHGDGSFASLEPTLLHLSHYDEHLSPFLHRMNHNLLWGVIYMPAIVGAIKVNAVASSGVFNVGDVFRIAPVSTAKTFSGAGSFNTGDNLRVRNDYSVTNVNDSDVADQNITGVV</sequence>
<evidence type="ECO:0000313" key="1">
    <source>
        <dbReference type="EMBL" id="ARK30067.1"/>
    </source>
</evidence>
<dbReference type="PANTHER" id="PTHR37808:SF3">
    <property type="entry name" value="SPORE GERMINATION PROTEIN GERPA-RELATED"/>
    <property type="match status" value="1"/>
</dbReference>
<dbReference type="EMBL" id="CP020814">
    <property type="protein sequence ID" value="ARK30067.1"/>
    <property type="molecule type" value="Genomic_DNA"/>
</dbReference>
<keyword evidence="2" id="KW-1185">Reference proteome</keyword>
<dbReference type="PANTHER" id="PTHR37808">
    <property type="entry name" value="SPORE GERMINATION PROTEIN-LIKE PROTEIN YDZR-RELATED"/>
    <property type="match status" value="1"/>
</dbReference>
<dbReference type="AlphaFoldDB" id="A0A1X9M9J1"/>
<reference evidence="1 2" key="1">
    <citation type="submission" date="2017-04" db="EMBL/GenBank/DDBJ databases">
        <title>Bacillus krulwichiae AM31D Genome sequencing and assembly.</title>
        <authorList>
            <person name="Krulwich T.A."/>
            <person name="Anastor L."/>
            <person name="Ehrlich R."/>
            <person name="Ehrlich G.D."/>
            <person name="Janto B."/>
        </authorList>
    </citation>
    <scope>NUCLEOTIDE SEQUENCE [LARGE SCALE GENOMIC DNA]</scope>
    <source>
        <strain evidence="1 2">AM31D</strain>
    </source>
</reference>
<proteinExistence type="predicted"/>